<organism evidence="1 2">
    <name type="scientific">Penicillium roqueforti (strain FM164)</name>
    <dbReference type="NCBI Taxonomy" id="1365484"/>
    <lineage>
        <taxon>Eukaryota</taxon>
        <taxon>Fungi</taxon>
        <taxon>Dikarya</taxon>
        <taxon>Ascomycota</taxon>
        <taxon>Pezizomycotina</taxon>
        <taxon>Eurotiomycetes</taxon>
        <taxon>Eurotiomycetidae</taxon>
        <taxon>Eurotiales</taxon>
        <taxon>Aspergillaceae</taxon>
        <taxon>Penicillium</taxon>
    </lineage>
</organism>
<reference evidence="1" key="1">
    <citation type="journal article" date="2014" name="Nat. Commun.">
        <title>Multiple recent horizontal transfers of a large genomic region in cheese making fungi.</title>
        <authorList>
            <person name="Cheeseman K."/>
            <person name="Ropars J."/>
            <person name="Renault P."/>
            <person name="Dupont J."/>
            <person name="Gouzy J."/>
            <person name="Branca A."/>
            <person name="Abraham A.L."/>
            <person name="Ceppi M."/>
            <person name="Conseiller E."/>
            <person name="Debuchy R."/>
            <person name="Malagnac F."/>
            <person name="Goarin A."/>
            <person name="Silar P."/>
            <person name="Lacoste S."/>
            <person name="Sallet E."/>
            <person name="Bensimon A."/>
            <person name="Giraud T."/>
            <person name="Brygoo Y."/>
        </authorList>
    </citation>
    <scope>NUCLEOTIDE SEQUENCE [LARGE SCALE GENOMIC DNA]</scope>
    <source>
        <strain evidence="1">FM164</strain>
    </source>
</reference>
<keyword evidence="2" id="KW-1185">Reference proteome</keyword>
<evidence type="ECO:0000313" key="1">
    <source>
        <dbReference type="EMBL" id="CDM28021.1"/>
    </source>
</evidence>
<dbReference type="EMBL" id="HG792015">
    <property type="protein sequence ID" value="CDM28021.1"/>
    <property type="molecule type" value="Genomic_DNA"/>
</dbReference>
<evidence type="ECO:0000313" key="2">
    <source>
        <dbReference type="Proteomes" id="UP000030686"/>
    </source>
</evidence>
<gene>
    <name evidence="1" type="ORF">PROQFM164_S01g001832</name>
</gene>
<name>W6PW58_PENRF</name>
<dbReference type="Proteomes" id="UP000030686">
    <property type="component" value="Unassembled WGS sequence"/>
</dbReference>
<dbReference type="AlphaFoldDB" id="W6PW58"/>
<sequence length="36" mass="3839">MGGVERNGELQAETLFHNDLKDISPSDCPCAFSSGL</sequence>
<proteinExistence type="predicted"/>
<protein>
    <submittedName>
        <fullName evidence="1">Genomic scaffold, ProqFM164S01</fullName>
    </submittedName>
</protein>
<accession>W6PW58</accession>